<dbReference type="RefSeq" id="WP_125675185.1">
    <property type="nucleotide sequence ID" value="NZ_JBHTOI010000004.1"/>
</dbReference>
<feature type="region of interest" description="Disordered" evidence="5">
    <location>
        <begin position="894"/>
        <end position="1029"/>
    </location>
</feature>
<keyword evidence="3" id="KW-0732">Signal</keyword>
<reference evidence="9" key="1">
    <citation type="journal article" date="2019" name="Int. J. Syst. Evol. Microbiol.">
        <title>The Global Catalogue of Microorganisms (GCM) 10K type strain sequencing project: providing services to taxonomists for standard genome sequencing and annotation.</title>
        <authorList>
            <consortium name="The Broad Institute Genomics Platform"/>
            <consortium name="The Broad Institute Genome Sequencing Center for Infectious Disease"/>
            <person name="Wu L."/>
            <person name="Ma J."/>
        </authorList>
    </citation>
    <scope>NUCLEOTIDE SEQUENCE [LARGE SCALE GENOMIC DNA]</scope>
    <source>
        <strain evidence="9">CCM 8936</strain>
    </source>
</reference>
<feature type="region of interest" description="Disordered" evidence="5">
    <location>
        <begin position="47"/>
        <end position="167"/>
    </location>
</feature>
<organism evidence="8 9">
    <name type="scientific">Companilactobacillus keshanensis</name>
    <dbReference type="NCBI Taxonomy" id="2486003"/>
    <lineage>
        <taxon>Bacteria</taxon>
        <taxon>Bacillati</taxon>
        <taxon>Bacillota</taxon>
        <taxon>Bacilli</taxon>
        <taxon>Lactobacillales</taxon>
        <taxon>Lactobacillaceae</taxon>
        <taxon>Companilactobacillus</taxon>
    </lineage>
</organism>
<evidence type="ECO:0000256" key="6">
    <source>
        <dbReference type="SAM" id="Phobius"/>
    </source>
</evidence>
<keyword evidence="6" id="KW-1133">Transmembrane helix</keyword>
<dbReference type="PROSITE" id="PS50847">
    <property type="entry name" value="GRAM_POS_ANCHORING"/>
    <property type="match status" value="1"/>
</dbReference>
<evidence type="ECO:0000256" key="2">
    <source>
        <dbReference type="ARBA" id="ARBA00022525"/>
    </source>
</evidence>
<dbReference type="Proteomes" id="UP001597251">
    <property type="component" value="Unassembled WGS sequence"/>
</dbReference>
<evidence type="ECO:0000256" key="5">
    <source>
        <dbReference type="SAM" id="MobiDB-lite"/>
    </source>
</evidence>
<feature type="transmembrane region" description="Helical" evidence="6">
    <location>
        <begin position="1036"/>
        <end position="1055"/>
    </location>
</feature>
<gene>
    <name evidence="8" type="ORF">ACFQ42_01830</name>
</gene>
<keyword evidence="9" id="KW-1185">Reference proteome</keyword>
<feature type="compositionally biased region" description="Polar residues" evidence="5">
    <location>
        <begin position="968"/>
        <end position="1001"/>
    </location>
</feature>
<feature type="compositionally biased region" description="Low complexity" evidence="5">
    <location>
        <begin position="895"/>
        <end position="967"/>
    </location>
</feature>
<dbReference type="EMBL" id="JBHTOI010000004">
    <property type="protein sequence ID" value="MFD1417499.1"/>
    <property type="molecule type" value="Genomic_DNA"/>
</dbReference>
<sequence length="1060" mass="112235">MKQYRELHIEINKNTKPFKTDKLWLAVPIVTASIVAGLAITTPVNAAATDPNSAEPEASEPDTNNQTVDDPSMNANTSNNTDESKDDTPTTPESNDQNQVNSNTVTLQPTNIHVNNNQNDPISYASAAAPTNNSVDSDTTQNTTNTPESYTQDQTTQTPTAKPIDSIPSLSNFYVNVNSQNKYVPYGVNGYASVLPYSSEHWMDSSNNNPNQELYGFYIVLPTGITSTVTDMQAGADQYVKDLTARGYIQINSLTAFQLNNTSTEKGNREVFYFRPDDNAHLLGTVDPQKGFINQTKMSVKIHTPTADSGITGVNINAMEDDGTTIFPSGSIPYNDVLYAGIGDSTYNIGNGYTTVSSSYFGSDWLDKNVAGISVYNGATHLDYINLNVNDLYTVFTTSTAGNKATIIYPNSSSPLKTGSAGSSYNLEDQVNDDINASTNLKSYKINYWLPSLKYMGTDTTVTPNSTSLAWPGNVYLEPTSLVLSSNAAVNGKTYVFWLDPIKTKLVPNNSTIEVNTDTAFDPDNNVAITTPGGDSIKIADMTGDSTKLTAPGTYTYTDSENNILTITSQLDPTKVGNYNVKYAYTDAQGNTYFSNGTTGKTSSLNTIVHVTDAKIVGTDTTLNKDTPWNASDGVSVNNVNGNPLSSQDIQTAFNNTGTSNVITTKITKNNPDGTSSDETSIDTSTPGNYTVIYSYTDANGGTVQSDPVTVIVDNSQIAATNESIYQNGDLATAVTTLKDSNGDNVDPDAALKSGTLTVVDQNNDPIDTTVPGTYTVTFKYTDPDSKQVVSSDPVTITIKSDKSILTAAPKTINTGSTWDPSQNITEFNDSDGNPVIASEALNKTLTTTITDSTGDQVDVSTMNTPKAGKYVITYKYTDAAGKTLTATSILTVQTPTTGSNSGSTGSDTNTDPDNNSGSNGSGTDTDNNSGSNGSGTNTDPNNGSGTTTDPDSGGNNSNANSGSVNNQTTTGQNNIDTNVVNNSSKATNATTQGSVTETGINSTNTTNTVKSNSTSIADPNSDKASQFPQTGNQSAFWASGLGMLLLAIGGAFGIRRKKD</sequence>
<keyword evidence="2" id="KW-0964">Secreted</keyword>
<feature type="compositionally biased region" description="Low complexity" evidence="5">
    <location>
        <begin position="1002"/>
        <end position="1016"/>
    </location>
</feature>
<evidence type="ECO:0000256" key="1">
    <source>
        <dbReference type="ARBA" id="ARBA00022512"/>
    </source>
</evidence>
<keyword evidence="1" id="KW-0134">Cell wall</keyword>
<feature type="compositionally biased region" description="Polar residues" evidence="5">
    <location>
        <begin position="1017"/>
        <end position="1029"/>
    </location>
</feature>
<evidence type="ECO:0000259" key="7">
    <source>
        <dbReference type="PROSITE" id="PS50847"/>
    </source>
</evidence>
<evidence type="ECO:0000313" key="8">
    <source>
        <dbReference type="EMBL" id="MFD1417499.1"/>
    </source>
</evidence>
<dbReference type="NCBIfam" id="TIGR01167">
    <property type="entry name" value="LPXTG_anchor"/>
    <property type="match status" value="1"/>
</dbReference>
<evidence type="ECO:0000313" key="9">
    <source>
        <dbReference type="Proteomes" id="UP001597251"/>
    </source>
</evidence>
<protein>
    <submittedName>
        <fullName evidence="8">LPXTG cell wall anchor domain-containing protein</fullName>
    </submittedName>
</protein>
<feature type="transmembrane region" description="Helical" evidence="6">
    <location>
        <begin position="23"/>
        <end position="44"/>
    </location>
</feature>
<evidence type="ECO:0000256" key="3">
    <source>
        <dbReference type="ARBA" id="ARBA00022729"/>
    </source>
</evidence>
<accession>A0ABW4BSU0</accession>
<proteinExistence type="predicted"/>
<dbReference type="Gene3D" id="2.60.40.10">
    <property type="entry name" value="Immunoglobulins"/>
    <property type="match status" value="2"/>
</dbReference>
<feature type="compositionally biased region" description="Polar residues" evidence="5">
    <location>
        <begin position="129"/>
        <end position="160"/>
    </location>
</feature>
<feature type="domain" description="Gram-positive cocci surface proteins LPxTG" evidence="7">
    <location>
        <begin position="1028"/>
        <end position="1060"/>
    </location>
</feature>
<keyword evidence="6" id="KW-0472">Membrane</keyword>
<name>A0ABW4BSU0_9LACO</name>
<evidence type="ECO:0000256" key="4">
    <source>
        <dbReference type="ARBA" id="ARBA00023088"/>
    </source>
</evidence>
<comment type="caution">
    <text evidence="8">The sequence shown here is derived from an EMBL/GenBank/DDBJ whole genome shotgun (WGS) entry which is preliminary data.</text>
</comment>
<feature type="compositionally biased region" description="Polar residues" evidence="5">
    <location>
        <begin position="89"/>
        <end position="121"/>
    </location>
</feature>
<feature type="compositionally biased region" description="Polar residues" evidence="5">
    <location>
        <begin position="61"/>
        <end position="81"/>
    </location>
</feature>
<dbReference type="InterPro" id="IPR013783">
    <property type="entry name" value="Ig-like_fold"/>
</dbReference>
<dbReference type="InterPro" id="IPR019931">
    <property type="entry name" value="LPXTG_anchor"/>
</dbReference>
<keyword evidence="6" id="KW-0812">Transmembrane</keyword>
<keyword evidence="4" id="KW-0572">Peptidoglycan-anchor</keyword>